<protein>
    <recommendedName>
        <fullName evidence="3">DUF1795 domain-containing protein</fullName>
    </recommendedName>
</protein>
<reference evidence="1 2" key="2">
    <citation type="journal article" date="2017" name="Genome Announc.">
        <title>Draft genome sequence of Aquitalea magnusonii strain H3, a plant growth-promoting bacterium of duckweed Lemna minor.</title>
        <authorList>
            <person name="Ishizawa H."/>
            <person name="Kuroda M."/>
            <person name="Ike M."/>
        </authorList>
    </citation>
    <scope>NUCLEOTIDE SEQUENCE [LARGE SCALE GENOMIC DNA]</scope>
    <source>
        <strain evidence="1 2">H3</strain>
    </source>
</reference>
<accession>A0A3G9GHV1</accession>
<dbReference type="KEGG" id="amah:DLM_1462"/>
<organism evidence="1 2">
    <name type="scientific">Aquitalea magnusonii</name>
    <dbReference type="NCBI Taxonomy" id="332411"/>
    <lineage>
        <taxon>Bacteria</taxon>
        <taxon>Pseudomonadati</taxon>
        <taxon>Pseudomonadota</taxon>
        <taxon>Betaproteobacteria</taxon>
        <taxon>Neisseriales</taxon>
        <taxon>Chromobacteriaceae</taxon>
        <taxon>Aquitalea</taxon>
    </lineage>
</organism>
<gene>
    <name evidence="1" type="ORF">DLM_1462</name>
</gene>
<keyword evidence="2" id="KW-1185">Reference proteome</keyword>
<evidence type="ECO:0008006" key="3">
    <source>
        <dbReference type="Google" id="ProtNLM"/>
    </source>
</evidence>
<proteinExistence type="predicted"/>
<reference evidence="2" key="3">
    <citation type="journal article" date="2017" name="Plant Physiol. Biochem.">
        <title>Differential oxidative and antioxidative response of duckweed Lemna minor toward plant growth promoting/inhibiting bacteria.</title>
        <authorList>
            <person name="Ishizawa H."/>
            <person name="Kuroda M."/>
            <person name="Morikawa M."/>
            <person name="Ike M."/>
        </authorList>
    </citation>
    <scope>NUCLEOTIDE SEQUENCE [LARGE SCALE GENOMIC DNA]</scope>
    <source>
        <strain evidence="2">H3</strain>
    </source>
</reference>
<dbReference type="STRING" id="332411.VI06_16810"/>
<name>A0A3G9GHV1_9NEIS</name>
<reference evidence="2" key="1">
    <citation type="journal article" date="2017" name="Biotechnol. Biofuels">
        <title>Evaluation of environmental bacterial communities as a factor affecting the growth of duckweed Lemna minor.</title>
        <authorList>
            <person name="Ishizawa H."/>
            <person name="Kuroda M."/>
            <person name="Morikawa M."/>
            <person name="Ike M."/>
        </authorList>
    </citation>
    <scope>NUCLEOTIDE SEQUENCE [LARGE SCALE GENOMIC DNA]</scope>
    <source>
        <strain evidence="2">H3</strain>
    </source>
</reference>
<dbReference type="AlphaFoldDB" id="A0A3G9GHV1"/>
<dbReference type="EMBL" id="AP018823">
    <property type="protein sequence ID" value="BBF85086.1"/>
    <property type="molecule type" value="Genomic_DNA"/>
</dbReference>
<evidence type="ECO:0000313" key="1">
    <source>
        <dbReference type="EMBL" id="BBF85086.1"/>
    </source>
</evidence>
<dbReference type="Proteomes" id="UP000198290">
    <property type="component" value="Chromosome"/>
</dbReference>
<evidence type="ECO:0000313" key="2">
    <source>
        <dbReference type="Proteomes" id="UP000198290"/>
    </source>
</evidence>
<sequence length="193" mass="21895">MQNGKGAGFRAFFFVLMTMHWKKHLYILGISLMAGPVLAASFTDPASKISFTLPAGWKVRSVVQEGVRVIKVVPPKADQRERAAIEVTLQEYKAGRKDAPERLLRRYRQADGDREAALYARLNSHTGRLVTEYREGRFVSGRLWIVRHNLHVFLPTPGKRLLEARCAANASEFKTYRHQMEAICLSATSLRKP</sequence>